<accession>A0A8H9YW02</accession>
<gene>
    <name evidence="1" type="ORF">HU722_24260</name>
</gene>
<organism evidence="1">
    <name type="scientific">Pseudomonas tritici</name>
    <dbReference type="NCBI Taxonomy" id="2745518"/>
    <lineage>
        <taxon>Bacteria</taxon>
        <taxon>Pseudomonadati</taxon>
        <taxon>Pseudomonadota</taxon>
        <taxon>Gammaproteobacteria</taxon>
        <taxon>Pseudomonadales</taxon>
        <taxon>Pseudomonadaceae</taxon>
        <taxon>Pseudomonas</taxon>
    </lineage>
</organism>
<proteinExistence type="predicted"/>
<dbReference type="InterPro" id="IPR024684">
    <property type="entry name" value="Tscrpt_act_PerC/SfV_Orf40"/>
</dbReference>
<dbReference type="AlphaFoldDB" id="A0A8H9YW02"/>
<dbReference type="Pfam" id="PF06069">
    <property type="entry name" value="PerC"/>
    <property type="match status" value="1"/>
</dbReference>
<evidence type="ECO:0000313" key="1">
    <source>
        <dbReference type="EMBL" id="MBC3294645.1"/>
    </source>
</evidence>
<dbReference type="EMBL" id="JABWQF010000016">
    <property type="protein sequence ID" value="MBC3294645.1"/>
    <property type="molecule type" value="Genomic_DNA"/>
</dbReference>
<reference evidence="1" key="1">
    <citation type="journal article" date="2020" name="Microorganisms">
        <title>Reliable Identification of Environmental Pseudomonas Isolates Using the rpoD Gene.</title>
        <authorList>
            <consortium name="The Broad Institute Genome Sequencing Platform"/>
            <person name="Girard L."/>
            <person name="Lood C."/>
            <person name="Rokni-Zadeh H."/>
            <person name="van Noort V."/>
            <person name="Lavigne R."/>
            <person name="De Mot R."/>
        </authorList>
    </citation>
    <scope>NUCLEOTIDE SEQUENCE [LARGE SCALE GENOMIC DNA]</scope>
    <source>
        <strain evidence="1">SWRI145</strain>
    </source>
</reference>
<sequence length="148" mass="16935">MSLMKKLEAFIANNPGLTSREIAEAFASHSVESIQRTVCRLHDYNFAARVLDSNQYRYYAINSGDGDNGRNRSCNKTVTAYISQAKKLQDRGMYRRAATCWLEAFRLSEGGAEREHCLKQRQRCLRNAKQPTSQCDWYLAGKFTGDHE</sequence>
<protein>
    <submittedName>
        <fullName evidence="1">PerC family transcriptional regulator</fullName>
    </submittedName>
</protein>
<name>A0A8H9YW02_9PSED</name>
<comment type="caution">
    <text evidence="1">The sequence shown here is derived from an EMBL/GenBank/DDBJ whole genome shotgun (WGS) entry which is preliminary data.</text>
</comment>